<dbReference type="InterPro" id="IPR056944">
    <property type="entry name" value="Tubby_C-like"/>
</dbReference>
<name>A0ABN7RXJ8_THEXY</name>
<reference evidence="2 3" key="1">
    <citation type="submission" date="2021-04" db="EMBL/GenBank/DDBJ databases">
        <authorList>
            <person name="Rakotoarivonina H."/>
        </authorList>
    </citation>
    <scope>NUCLEOTIDE SEQUENCE [LARGE SCALE GENOMIC DNA]</scope>
    <source>
        <strain evidence="2 3">XE</strain>
    </source>
</reference>
<feature type="domain" description="Tubby C-terminal" evidence="1">
    <location>
        <begin position="3"/>
        <end position="171"/>
    </location>
</feature>
<sequence length="174" mass="20166">MIYNVHFPLLRNSTAVCEITDREGTVVGYIQRYHATRMQQLVNLLLDNMFNNVCACDREKKPVVNIVEINNPGTLLREKWVVHVGGGQFQLENKSKIRTHPRFLYRKHDTEIWIQKEFADRTVRFVQHNRTVAEAVSEGLMPPKSCRVAFHLAGSETDIYEIAALYYVFKLKTG</sequence>
<organism evidence="2 3">
    <name type="scientific">Thermobacillus xylanilyticus</name>
    <dbReference type="NCBI Taxonomy" id="76633"/>
    <lineage>
        <taxon>Bacteria</taxon>
        <taxon>Bacillati</taxon>
        <taxon>Bacillota</taxon>
        <taxon>Bacilli</taxon>
        <taxon>Bacillales</taxon>
        <taxon>Paenibacillaceae</taxon>
        <taxon>Thermobacillus</taxon>
    </lineage>
</organism>
<evidence type="ECO:0000313" key="3">
    <source>
        <dbReference type="Proteomes" id="UP000681526"/>
    </source>
</evidence>
<dbReference type="Pfam" id="PF23728">
    <property type="entry name" value="Tubby_C_like"/>
    <property type="match status" value="1"/>
</dbReference>
<dbReference type="EMBL" id="CAJRAY010000043">
    <property type="protein sequence ID" value="CAG5086212.1"/>
    <property type="molecule type" value="Genomic_DNA"/>
</dbReference>
<proteinExistence type="predicted"/>
<dbReference type="Proteomes" id="UP000681526">
    <property type="component" value="Unassembled WGS sequence"/>
</dbReference>
<accession>A0ABN7RXJ8</accession>
<protein>
    <recommendedName>
        <fullName evidence="1">Tubby C-terminal domain-containing protein</fullName>
    </recommendedName>
</protein>
<evidence type="ECO:0000313" key="2">
    <source>
        <dbReference type="EMBL" id="CAG5086212.1"/>
    </source>
</evidence>
<evidence type="ECO:0000259" key="1">
    <source>
        <dbReference type="Pfam" id="PF23728"/>
    </source>
</evidence>
<keyword evidence="3" id="KW-1185">Reference proteome</keyword>
<gene>
    <name evidence="2" type="primary">txxe 2010</name>
    <name evidence="2" type="ORF">TXXE_09700</name>
</gene>
<comment type="caution">
    <text evidence="2">The sequence shown here is derived from an EMBL/GenBank/DDBJ whole genome shotgun (WGS) entry which is preliminary data.</text>
</comment>
<dbReference type="RefSeq" id="WP_213484454.1">
    <property type="nucleotide sequence ID" value="NZ_CAJRAY010000043.1"/>
</dbReference>